<evidence type="ECO:0000313" key="2">
    <source>
        <dbReference type="Proteomes" id="UP000041254"/>
    </source>
</evidence>
<dbReference type="Gene3D" id="3.30.559.10">
    <property type="entry name" value="Chloramphenicol acetyltransferase-like domain"/>
    <property type="match status" value="1"/>
</dbReference>
<name>A0A0G4FF22_VITBC</name>
<protein>
    <recommendedName>
        <fullName evidence="3">Condensation domain-containing protein</fullName>
    </recommendedName>
</protein>
<dbReference type="EMBL" id="CDMY01000425">
    <property type="protein sequence ID" value="CEM11791.1"/>
    <property type="molecule type" value="Genomic_DNA"/>
</dbReference>
<organism evidence="1 2">
    <name type="scientific">Vitrella brassicaformis (strain CCMP3155)</name>
    <dbReference type="NCBI Taxonomy" id="1169540"/>
    <lineage>
        <taxon>Eukaryota</taxon>
        <taxon>Sar</taxon>
        <taxon>Alveolata</taxon>
        <taxon>Colpodellida</taxon>
        <taxon>Vitrellaceae</taxon>
        <taxon>Vitrella</taxon>
    </lineage>
</organism>
<dbReference type="PANTHER" id="PTHR28037:SF1">
    <property type="entry name" value="ALCOHOL O-ACETYLTRANSFERASE 1-RELATED"/>
    <property type="match status" value="1"/>
</dbReference>
<dbReference type="AlphaFoldDB" id="A0A0G4FF22"/>
<dbReference type="InterPro" id="IPR052058">
    <property type="entry name" value="Alcohol_O-acetyltransferase"/>
</dbReference>
<sequence length="432" mass="46757">MGLVINVGVVLESPEPITPSALTDALRKAGERHPFFRARLIKGEDSKWRLEERDAAMPLEECTHESGRPVGREEWQAQFLRFAALVKDFSASTVFAQLWTSRSESSLISCIFLSIHHCCIDGPGAFAAMHDLLSFLSDPSRPVTPLPLRDPCADLPIGKILSLDPPPVAVLMAEPQMAAKCEAPLAADQMDVATMSDDEKAIKGKFIAFTPEETTELLQRARKHAASVQALLTVVGLISVHKANRAMTEADPAAVKPTKAVAMLAYQMRPLLTYDPPVTSDECIVGGGGLWVSIDLADESASLWHLAADVKRQIQSETDSDGPLRFFRLLLNQDPFPKTTLFASSIGKTPVEGTYGPLTVRDALFVGGANIREHARPNVALHAFAAGGRMHVTVSYGPGYGKERIASFARCVEGALRACMEGDGVRVADVTF</sequence>
<dbReference type="InParanoid" id="A0A0G4FF22"/>
<evidence type="ECO:0008006" key="3">
    <source>
        <dbReference type="Google" id="ProtNLM"/>
    </source>
</evidence>
<reference evidence="1 2" key="1">
    <citation type="submission" date="2014-11" db="EMBL/GenBank/DDBJ databases">
        <authorList>
            <person name="Zhu J."/>
            <person name="Qi W."/>
            <person name="Song R."/>
        </authorList>
    </citation>
    <scope>NUCLEOTIDE SEQUENCE [LARGE SCALE GENOMIC DNA]</scope>
</reference>
<dbReference type="PANTHER" id="PTHR28037">
    <property type="entry name" value="ALCOHOL O-ACETYLTRANSFERASE 1-RELATED"/>
    <property type="match status" value="1"/>
</dbReference>
<dbReference type="Proteomes" id="UP000041254">
    <property type="component" value="Unassembled WGS sequence"/>
</dbReference>
<gene>
    <name evidence="1" type="ORF">Vbra_9117</name>
</gene>
<keyword evidence="2" id="KW-1185">Reference proteome</keyword>
<proteinExistence type="predicted"/>
<dbReference type="InterPro" id="IPR023213">
    <property type="entry name" value="CAT-like_dom_sf"/>
</dbReference>
<dbReference type="Gene3D" id="3.30.559.30">
    <property type="entry name" value="Nonribosomal peptide synthetase, condensation domain"/>
    <property type="match status" value="1"/>
</dbReference>
<accession>A0A0G4FF22</accession>
<dbReference type="VEuPathDB" id="CryptoDB:Vbra_9117"/>
<evidence type="ECO:0000313" key="1">
    <source>
        <dbReference type="EMBL" id="CEM11791.1"/>
    </source>
</evidence>
<dbReference type="SUPFAM" id="SSF52777">
    <property type="entry name" value="CoA-dependent acyltransferases"/>
    <property type="match status" value="2"/>
</dbReference>